<dbReference type="AlphaFoldDB" id="A0A329QML9"/>
<evidence type="ECO:0000313" key="1">
    <source>
        <dbReference type="EMBL" id="RAW13590.1"/>
    </source>
</evidence>
<name>A0A329QML9_9BACL</name>
<comment type="caution">
    <text evidence="1">The sequence shown here is derived from an EMBL/GenBank/DDBJ whole genome shotgun (WGS) entry which is preliminary data.</text>
</comment>
<sequence length="94" mass="10932">MQTGMRIIYDQDGEIVLSFMPSDGSPRKEITKLEHIDLEYDEIDLSIYYIEKVDPETKKPVIKRIRPELTPEERIKELEDQVLLLANEKTGGIL</sequence>
<protein>
    <submittedName>
        <fullName evidence="1">Uncharacterized protein</fullName>
    </submittedName>
</protein>
<dbReference type="EMBL" id="QEVW01000012">
    <property type="protein sequence ID" value="RAW13590.1"/>
    <property type="molecule type" value="Genomic_DNA"/>
</dbReference>
<reference evidence="1 2" key="1">
    <citation type="submission" date="2018-04" db="EMBL/GenBank/DDBJ databases">
        <title>Paenibacillus taichungensis Genome sequencing and assembly.</title>
        <authorList>
            <person name="Xu J."/>
            <person name="Rensing C."/>
            <person name="Mazhar H.S."/>
        </authorList>
    </citation>
    <scope>NUCLEOTIDE SEQUENCE [LARGE SCALE GENOMIC DNA]</scope>
    <source>
        <strain evidence="1 2">NC1</strain>
    </source>
</reference>
<accession>A0A329QML9</accession>
<dbReference type="RefSeq" id="WP_113054527.1">
    <property type="nucleotide sequence ID" value="NZ_QEVW01000012.1"/>
</dbReference>
<organism evidence="1 2">
    <name type="scientific">Paenibacillus taichungensis</name>
    <dbReference type="NCBI Taxonomy" id="484184"/>
    <lineage>
        <taxon>Bacteria</taxon>
        <taxon>Bacillati</taxon>
        <taxon>Bacillota</taxon>
        <taxon>Bacilli</taxon>
        <taxon>Bacillales</taxon>
        <taxon>Paenibacillaceae</taxon>
        <taxon>Paenibacillus</taxon>
    </lineage>
</organism>
<dbReference type="Proteomes" id="UP000250642">
    <property type="component" value="Unassembled WGS sequence"/>
</dbReference>
<proteinExistence type="predicted"/>
<evidence type="ECO:0000313" key="2">
    <source>
        <dbReference type="Proteomes" id="UP000250642"/>
    </source>
</evidence>
<gene>
    <name evidence="1" type="ORF">DC345_19810</name>
</gene>